<feature type="binding site" evidence="6">
    <location>
        <position position="107"/>
    </location>
    <ligand>
        <name>Mg(2+)</name>
        <dbReference type="ChEBI" id="CHEBI:18420"/>
        <label>1</label>
        <note>catalytic</note>
    </ligand>
</feature>
<feature type="binding site" evidence="6">
    <location>
        <position position="104"/>
    </location>
    <ligand>
        <name>Mg(2+)</name>
        <dbReference type="ChEBI" id="CHEBI:18420"/>
        <label>1</label>
        <note>catalytic</note>
    </ligand>
</feature>
<evidence type="ECO:0000256" key="6">
    <source>
        <dbReference type="PIRSR" id="PIRSR600760-2"/>
    </source>
</evidence>
<dbReference type="PANTHER" id="PTHR20854">
    <property type="entry name" value="INOSITOL MONOPHOSPHATASE"/>
    <property type="match status" value="1"/>
</dbReference>
<dbReference type="SUPFAM" id="SSF56655">
    <property type="entry name" value="Carbohydrate phosphatase"/>
    <property type="match status" value="1"/>
</dbReference>
<dbReference type="EMBL" id="CP011312">
    <property type="protein sequence ID" value="AKE41371.1"/>
    <property type="molecule type" value="Genomic_DNA"/>
</dbReference>
<evidence type="ECO:0000256" key="5">
    <source>
        <dbReference type="ARBA" id="ARBA00022842"/>
    </source>
</evidence>
<dbReference type="Gene3D" id="3.40.190.80">
    <property type="match status" value="1"/>
</dbReference>
<evidence type="ECO:0000256" key="7">
    <source>
        <dbReference type="RuleBase" id="RU364068"/>
    </source>
</evidence>
<dbReference type="STRING" id="35755.UL82_06025"/>
<dbReference type="CDD" id="cd01639">
    <property type="entry name" value="IMPase"/>
    <property type="match status" value="1"/>
</dbReference>
<evidence type="ECO:0000256" key="3">
    <source>
        <dbReference type="ARBA" id="ARBA00022723"/>
    </source>
</evidence>
<evidence type="ECO:0000256" key="4">
    <source>
        <dbReference type="ARBA" id="ARBA00022801"/>
    </source>
</evidence>
<dbReference type="Pfam" id="PF00459">
    <property type="entry name" value="Inositol_P"/>
    <property type="match status" value="1"/>
</dbReference>
<dbReference type="KEGG" id="cku:UL82_06025"/>
<evidence type="ECO:0000313" key="11">
    <source>
        <dbReference type="Proteomes" id="UP000271380"/>
    </source>
</evidence>
<dbReference type="RefSeq" id="WP_083966431.1">
    <property type="nucleotide sequence ID" value="NZ_CP011312.1"/>
</dbReference>
<dbReference type="GO" id="GO:0008934">
    <property type="term" value="F:inositol monophosphate 1-phosphatase activity"/>
    <property type="evidence" value="ECO:0007669"/>
    <property type="project" value="InterPro"/>
</dbReference>
<comment type="similarity">
    <text evidence="7">Belongs to the inositol monophosphatase superfamily.</text>
</comment>
<dbReference type="EMBL" id="LR134377">
    <property type="protein sequence ID" value="VEH08648.1"/>
    <property type="molecule type" value="Genomic_DNA"/>
</dbReference>
<dbReference type="PANTHER" id="PTHR20854:SF4">
    <property type="entry name" value="INOSITOL-1-MONOPHOSPHATASE-RELATED"/>
    <property type="match status" value="1"/>
</dbReference>
<dbReference type="InterPro" id="IPR033942">
    <property type="entry name" value="IMPase"/>
</dbReference>
<dbReference type="GO" id="GO:0046872">
    <property type="term" value="F:metal ion binding"/>
    <property type="evidence" value="ECO:0007669"/>
    <property type="project" value="UniProtKB-KW"/>
</dbReference>
<evidence type="ECO:0000256" key="2">
    <source>
        <dbReference type="ARBA" id="ARBA00001946"/>
    </source>
</evidence>
<dbReference type="Proteomes" id="UP000033457">
    <property type="component" value="Chromosome"/>
</dbReference>
<dbReference type="PRINTS" id="PR00377">
    <property type="entry name" value="IMPHPHTASES"/>
</dbReference>
<dbReference type="Proteomes" id="UP000271380">
    <property type="component" value="Chromosome"/>
</dbReference>
<dbReference type="EC" id="3.1.3.25" evidence="7"/>
<dbReference type="Gene3D" id="3.30.540.10">
    <property type="entry name" value="Fructose-1,6-Bisphosphatase, subunit A, domain 1"/>
    <property type="match status" value="1"/>
</dbReference>
<dbReference type="InterPro" id="IPR020583">
    <property type="entry name" value="Inositol_monoP_metal-BS"/>
</dbReference>
<comment type="catalytic activity">
    <reaction evidence="1 7">
        <text>a myo-inositol phosphate + H2O = myo-inositol + phosphate</text>
        <dbReference type="Rhea" id="RHEA:24056"/>
        <dbReference type="ChEBI" id="CHEBI:15377"/>
        <dbReference type="ChEBI" id="CHEBI:17268"/>
        <dbReference type="ChEBI" id="CHEBI:43474"/>
        <dbReference type="ChEBI" id="CHEBI:84139"/>
        <dbReference type="EC" id="3.1.3.25"/>
    </reaction>
</comment>
<keyword evidence="5 6" id="KW-0460">Magnesium</keyword>
<evidence type="ECO:0000313" key="10">
    <source>
        <dbReference type="Proteomes" id="UP000033457"/>
    </source>
</evidence>
<keyword evidence="4 7" id="KW-0378">Hydrolase</keyword>
<evidence type="ECO:0000256" key="1">
    <source>
        <dbReference type="ARBA" id="ARBA00001033"/>
    </source>
</evidence>
<evidence type="ECO:0000313" key="8">
    <source>
        <dbReference type="EMBL" id="AKE41371.1"/>
    </source>
</evidence>
<dbReference type="GO" id="GO:0006020">
    <property type="term" value="P:inositol metabolic process"/>
    <property type="evidence" value="ECO:0007669"/>
    <property type="project" value="TreeGrafter"/>
</dbReference>
<dbReference type="PROSITE" id="PS00629">
    <property type="entry name" value="IMP_1"/>
    <property type="match status" value="1"/>
</dbReference>
<dbReference type="InterPro" id="IPR000760">
    <property type="entry name" value="Inositol_monophosphatase-like"/>
</dbReference>
<accession>A0A0F6TDL7</accession>
<name>A0A0F6TDL7_9CORY</name>
<protein>
    <recommendedName>
        <fullName evidence="7">Inositol-1-monophosphatase</fullName>
        <ecNumber evidence="7">3.1.3.25</ecNumber>
    </recommendedName>
</protein>
<dbReference type="GO" id="GO:0007165">
    <property type="term" value="P:signal transduction"/>
    <property type="evidence" value="ECO:0007669"/>
    <property type="project" value="TreeGrafter"/>
</dbReference>
<keyword evidence="10" id="KW-1185">Reference proteome</keyword>
<comment type="cofactor">
    <cofactor evidence="2 6 7">
        <name>Mg(2+)</name>
        <dbReference type="ChEBI" id="CHEBI:18420"/>
    </cofactor>
</comment>
<gene>
    <name evidence="8" type="primary">suhB</name>
    <name evidence="9" type="synonym">SuhB</name>
    <name evidence="9" type="ORF">NCTC949_01770</name>
    <name evidence="8" type="ORF">UL82_06025</name>
</gene>
<evidence type="ECO:0000313" key="9">
    <source>
        <dbReference type="EMBL" id="VEH08648.1"/>
    </source>
</evidence>
<sequence>MVSGYVFPSFVDLNNDDLLPSLASTAVECALQAAVAIKEKRAELGDPGQYARTKSSAVDPVTIVDTMAEEMIVDYLEHNRPGDGIIGEEGSSTVSISGVTWVIDPIDGTVNFIYGIPHYAVSIAAVIDGEVIVGCVVNVATGICYLAARGQGAFACSSDKPRPLTASKSTQLSQALIGTGFSYSEVRRKDQAEVLVEFLPRVRDIRRFGSAALDFCALAEGHLDAYYEHGLQPWDFAAGSLIAAEAGVVVSTPSISAPGAEGHISTGAAPGISAEFSQLISGIPARLDR</sequence>
<proteinExistence type="inferred from homology"/>
<dbReference type="OrthoDB" id="9772456at2"/>
<reference evidence="9 11" key="2">
    <citation type="submission" date="2018-12" db="EMBL/GenBank/DDBJ databases">
        <authorList>
            <consortium name="Pathogen Informatics"/>
        </authorList>
    </citation>
    <scope>NUCLEOTIDE SEQUENCE [LARGE SCALE GENOMIC DNA]</scope>
    <source>
        <strain evidence="9 11">NCTC949</strain>
    </source>
</reference>
<keyword evidence="3 6" id="KW-0479">Metal-binding</keyword>
<feature type="binding site" evidence="6">
    <location>
        <position position="88"/>
    </location>
    <ligand>
        <name>Mg(2+)</name>
        <dbReference type="ChEBI" id="CHEBI:18420"/>
        <label>1</label>
        <note>catalytic</note>
    </ligand>
</feature>
<dbReference type="HOGENOM" id="CLU_044118_0_1_11"/>
<dbReference type="AlphaFoldDB" id="A0A0F6TDL7"/>
<feature type="binding site" evidence="6">
    <location>
        <position position="235"/>
    </location>
    <ligand>
        <name>Mg(2+)</name>
        <dbReference type="ChEBI" id="CHEBI:18420"/>
        <label>1</label>
        <note>catalytic</note>
    </ligand>
</feature>
<organism evidence="8 10">
    <name type="scientific">Corynebacterium kutscheri</name>
    <dbReference type="NCBI Taxonomy" id="35755"/>
    <lineage>
        <taxon>Bacteria</taxon>
        <taxon>Bacillati</taxon>
        <taxon>Actinomycetota</taxon>
        <taxon>Actinomycetes</taxon>
        <taxon>Mycobacteriales</taxon>
        <taxon>Corynebacteriaceae</taxon>
        <taxon>Corynebacterium</taxon>
    </lineage>
</organism>
<feature type="binding site" evidence="6">
    <location>
        <position position="106"/>
    </location>
    <ligand>
        <name>Mg(2+)</name>
        <dbReference type="ChEBI" id="CHEBI:18420"/>
        <label>1</label>
        <note>catalytic</note>
    </ligand>
</feature>
<reference evidence="8 10" key="1">
    <citation type="journal article" date="2015" name="Genome Announc.">
        <title>Complete Genome Sequence of Corynebacterium kutscheri DSM 20755, a Corynebacterial Type Strain with Remarkably Low G+C Content of Chromosomal DNA.</title>
        <authorList>
            <person name="Ruckert C."/>
            <person name="Albersmeier A."/>
            <person name="Winkler A."/>
            <person name="Tauch A."/>
        </authorList>
    </citation>
    <scope>NUCLEOTIDE SEQUENCE [LARGE SCALE GENOMIC DNA]</scope>
    <source>
        <strain evidence="8 10">DSM 20755</strain>
    </source>
</reference>